<organism evidence="3 4">
    <name type="scientific">Corynebacterium pelargi</name>
    <dbReference type="NCBI Taxonomy" id="1471400"/>
    <lineage>
        <taxon>Bacteria</taxon>
        <taxon>Bacillati</taxon>
        <taxon>Actinomycetota</taxon>
        <taxon>Actinomycetes</taxon>
        <taxon>Mycobacteriales</taxon>
        <taxon>Corynebacteriaceae</taxon>
        <taxon>Corynebacterium</taxon>
    </lineage>
</organism>
<dbReference type="PANTHER" id="PTHR24094">
    <property type="entry name" value="SECRETED PROTEIN"/>
    <property type="match status" value="1"/>
</dbReference>
<dbReference type="AlphaFoldDB" id="A0A410W9J3"/>
<proteinExistence type="predicted"/>
<evidence type="ECO:0000313" key="3">
    <source>
        <dbReference type="EMBL" id="QAU52621.1"/>
    </source>
</evidence>
<feature type="chain" id="PRO_5038874295" description="GmrSD restriction endonucleases C-terminal domain-containing protein" evidence="1">
    <location>
        <begin position="18"/>
        <end position="202"/>
    </location>
</feature>
<dbReference type="PANTHER" id="PTHR24094:SF15">
    <property type="entry name" value="AMP-DEPENDENT SYNTHETASE_LIGASE DOMAIN-CONTAINING PROTEIN-RELATED"/>
    <property type="match status" value="1"/>
</dbReference>
<evidence type="ECO:0000256" key="1">
    <source>
        <dbReference type="SAM" id="SignalP"/>
    </source>
</evidence>
<gene>
    <name evidence="3" type="ORF">CPELA_06795</name>
</gene>
<protein>
    <recommendedName>
        <fullName evidence="2">GmrSD restriction endonucleases C-terminal domain-containing protein</fullName>
    </recommendedName>
</protein>
<name>A0A410W9J3_9CORY</name>
<evidence type="ECO:0000259" key="2">
    <source>
        <dbReference type="Pfam" id="PF07510"/>
    </source>
</evidence>
<evidence type="ECO:0000313" key="4">
    <source>
        <dbReference type="Proteomes" id="UP000288929"/>
    </source>
</evidence>
<accession>A0A410W9J3</accession>
<dbReference type="Pfam" id="PF07510">
    <property type="entry name" value="GmrSD_C"/>
    <property type="match status" value="1"/>
</dbReference>
<keyword evidence="1" id="KW-0732">Signal</keyword>
<dbReference type="Proteomes" id="UP000288929">
    <property type="component" value="Chromosome"/>
</dbReference>
<dbReference type="RefSeq" id="WP_229718423.1">
    <property type="nucleotide sequence ID" value="NZ_BMCX01000003.1"/>
</dbReference>
<feature type="signal peptide" evidence="1">
    <location>
        <begin position="1"/>
        <end position="17"/>
    </location>
</feature>
<dbReference type="EMBL" id="CP035299">
    <property type="protein sequence ID" value="QAU52621.1"/>
    <property type="molecule type" value="Genomic_DNA"/>
</dbReference>
<dbReference type="KEGG" id="cpeg:CPELA_06795"/>
<reference evidence="3 4" key="1">
    <citation type="submission" date="2019-01" db="EMBL/GenBank/DDBJ databases">
        <authorList>
            <person name="Ruckert C."/>
            <person name="Busche T."/>
            <person name="Kalinowski J."/>
        </authorList>
    </citation>
    <scope>NUCLEOTIDE SEQUENCE [LARGE SCALE GENOMIC DNA]</scope>
    <source>
        <strain evidence="3 4">136/3</strain>
    </source>
</reference>
<keyword evidence="4" id="KW-1185">Reference proteome</keyword>
<dbReference type="InterPro" id="IPR011089">
    <property type="entry name" value="GmrSD_C"/>
</dbReference>
<sequence length="202" mass="22682" precursor="true">MKRVFFFLLVATAVVTALSLPPFERLDPAIHHIPLVASRSKIQGYEREKFGHGWARAPQASCDTRQRLLAEQLFDVQRGPSCTLHSGWGDDPYSGIRIGVGLEDAEPIELDHVFPLAAAWDLGAASWSQQQRENFANDPLNLVIASRKANQEKSDALPSAWLPPKRSARCWYVNRLALVAARYQLALPRQDVAVMQRQCLLR</sequence>
<feature type="domain" description="GmrSD restriction endonucleases C-terminal" evidence="2">
    <location>
        <begin position="106"/>
        <end position="184"/>
    </location>
</feature>